<dbReference type="EMBL" id="AP026867">
    <property type="protein sequence ID" value="BDS13681.1"/>
    <property type="molecule type" value="Genomic_DNA"/>
</dbReference>
<dbReference type="RefSeq" id="WP_264788939.1">
    <property type="nucleotide sequence ID" value="NZ_AP026867.1"/>
</dbReference>
<reference evidence="2" key="1">
    <citation type="submission" date="2022-09" db="EMBL/GenBank/DDBJ databases">
        <title>Aureispira anguillicida sp. nov., isolated from Leptocephalus of Japanese eel Anguilla japonica.</title>
        <authorList>
            <person name="Yuasa K."/>
            <person name="Mekata T."/>
            <person name="Ikunari K."/>
        </authorList>
    </citation>
    <scope>NUCLEOTIDE SEQUENCE</scope>
    <source>
        <strain evidence="2">EL160426</strain>
    </source>
</reference>
<proteinExistence type="predicted"/>
<feature type="coiled-coil region" evidence="1">
    <location>
        <begin position="411"/>
        <end position="438"/>
    </location>
</feature>
<accession>A0A915YIN8</accession>
<protein>
    <submittedName>
        <fullName evidence="2">Uncharacterized protein</fullName>
    </submittedName>
</protein>
<dbReference type="KEGG" id="aup:AsAng_0044220"/>
<organism evidence="2 3">
    <name type="scientific">Aureispira anguillae</name>
    <dbReference type="NCBI Taxonomy" id="2864201"/>
    <lineage>
        <taxon>Bacteria</taxon>
        <taxon>Pseudomonadati</taxon>
        <taxon>Bacteroidota</taxon>
        <taxon>Saprospiria</taxon>
        <taxon>Saprospirales</taxon>
        <taxon>Saprospiraceae</taxon>
        <taxon>Aureispira</taxon>
    </lineage>
</organism>
<evidence type="ECO:0000256" key="1">
    <source>
        <dbReference type="SAM" id="Coils"/>
    </source>
</evidence>
<gene>
    <name evidence="2" type="ORF">AsAng_0044220</name>
</gene>
<name>A0A915YIN8_9BACT</name>
<sequence length="575" mass="64068">MNKQKIIAIYQEMLASIHKIKNSGQPLTEGQKIQLTQLETIANQLKSKAEAAGFGEELVADPTIAVNSADDLFQLIDTSVCSADIRQKLATVVGKNYVADGLSRKKLWDALQIFDKYYIANVDKISAVTVNSRMKGEWEKIFGTDKYDLQLLATAYQNSAKEALLKEIDRLSPNNWVTKPANLDQSFKAFFKGKKSWLDSANDIAYAATQLKIDAYEFPLIPDRFDTKYFKFTNGKTQVSGKLAFGSPVLINNQEKAINGFLVDFEQAFRSTVNLKAFKGVMPSIGGVSGTALTKGATLDLGYVTFTLKTDLAKYGLQPTKKDVDEPTDNFFRKIANRGKFTAASVRFQGTINLAKLIKKTGLELPLIDVPVCNISVSCGFDVSLVPIKPKVKNNSSKQKTPDADLDRPSIENDQKALKKIQAKNDDLLKRADQLSDAIDKQDVDAMKKAANEVQETAKDAYKLLENHDWKDKSLKNKAADLLDQSAKKVYKKIAGPVAKITKALNYAKPLARLMPAVNAVLTIIEVGTYIYDFAVWFNSIEANTWEDYFIAWGKDMSQGTFGQWFRKVDTYLKQ</sequence>
<evidence type="ECO:0000313" key="3">
    <source>
        <dbReference type="Proteomes" id="UP001060919"/>
    </source>
</evidence>
<keyword evidence="3" id="KW-1185">Reference proteome</keyword>
<evidence type="ECO:0000313" key="2">
    <source>
        <dbReference type="EMBL" id="BDS13681.1"/>
    </source>
</evidence>
<dbReference type="AlphaFoldDB" id="A0A915YIN8"/>
<keyword evidence="1" id="KW-0175">Coiled coil</keyword>
<dbReference type="Proteomes" id="UP001060919">
    <property type="component" value="Chromosome"/>
</dbReference>